<feature type="non-terminal residue" evidence="1">
    <location>
        <position position="94"/>
    </location>
</feature>
<sequence>MVPRDGRAAGSVVQATGGSEIRFTAGELWQDVEVQQVLLGGDALRTGALGGLAILFADQTQIRVHNNSQLLVRDIGGDGAPARMELDSGAVWAR</sequence>
<proteinExistence type="predicted"/>
<protein>
    <recommendedName>
        <fullName evidence="3">FecR protein domain-containing protein</fullName>
    </recommendedName>
</protein>
<name>A0A0A0CY33_9PROT</name>
<dbReference type="EMBL" id="JANX01000721">
    <property type="protein sequence ID" value="KGM30715.1"/>
    <property type="molecule type" value="Genomic_DNA"/>
</dbReference>
<dbReference type="Proteomes" id="UP000029995">
    <property type="component" value="Unassembled WGS sequence"/>
</dbReference>
<evidence type="ECO:0008006" key="3">
    <source>
        <dbReference type="Google" id="ProtNLM"/>
    </source>
</evidence>
<gene>
    <name evidence="1" type="ORF">P409_31385</name>
</gene>
<evidence type="ECO:0000313" key="1">
    <source>
        <dbReference type="EMBL" id="KGM30715.1"/>
    </source>
</evidence>
<reference evidence="1 2" key="1">
    <citation type="submission" date="2014-01" db="EMBL/GenBank/DDBJ databases">
        <title>Genome sequence determination for a cystic fibrosis isolate, Inquilinus limosus.</title>
        <authorList>
            <person name="Pino M."/>
            <person name="Di Conza J."/>
            <person name="Gutkind G."/>
        </authorList>
    </citation>
    <scope>NUCLEOTIDE SEQUENCE [LARGE SCALE GENOMIC DNA]</scope>
    <source>
        <strain evidence="1 2">MP06</strain>
    </source>
</reference>
<dbReference type="AlphaFoldDB" id="A0A0A0CY33"/>
<comment type="caution">
    <text evidence="1">The sequence shown here is derived from an EMBL/GenBank/DDBJ whole genome shotgun (WGS) entry which is preliminary data.</text>
</comment>
<organism evidence="1 2">
    <name type="scientific">Inquilinus limosus MP06</name>
    <dbReference type="NCBI Taxonomy" id="1398085"/>
    <lineage>
        <taxon>Bacteria</taxon>
        <taxon>Pseudomonadati</taxon>
        <taxon>Pseudomonadota</taxon>
        <taxon>Alphaproteobacteria</taxon>
        <taxon>Rhodospirillales</taxon>
        <taxon>Rhodospirillaceae</taxon>
        <taxon>Inquilinus</taxon>
    </lineage>
</organism>
<evidence type="ECO:0000313" key="2">
    <source>
        <dbReference type="Proteomes" id="UP000029995"/>
    </source>
</evidence>
<accession>A0A0A0CY33</accession>